<reference evidence="1" key="1">
    <citation type="submission" date="2022-03" db="EMBL/GenBank/DDBJ databases">
        <title>Draft genome sequence of Aduncisulcus paluster, a free-living microaerophilic Fornicata.</title>
        <authorList>
            <person name="Yuyama I."/>
            <person name="Kume K."/>
            <person name="Tamura T."/>
            <person name="Inagaki Y."/>
            <person name="Hashimoto T."/>
        </authorList>
    </citation>
    <scope>NUCLEOTIDE SEQUENCE</scope>
    <source>
        <strain evidence="1">NY0171</strain>
    </source>
</reference>
<dbReference type="EMBL" id="BQXS01010849">
    <property type="protein sequence ID" value="GKT34681.1"/>
    <property type="molecule type" value="Genomic_DNA"/>
</dbReference>
<sequence length="242" mass="28081">MYIENDVKSFSPRPILTPPHSKKVNVMEKIRLADERRAEQLYLTRQQASQSSLRGAISRARVAIRHYNKVVNVIENVDIAFERHRLHLEHVSLTARRLGEERVMMAADRRKQAIINKQACYGDRSIGAAKRRKQYLMSVQTRALRLHARHIPQQKGCSQDTTALQQAAIRREKFLKSRVEAAQREFIKVEQAKVRFQSKLLSKASILEEKQEKAAKRRQILQAERVKKLFHKHSSVVTSDSK</sequence>
<gene>
    <name evidence="1" type="ORF">ADUPG1_007990</name>
</gene>
<proteinExistence type="predicted"/>
<organism evidence="1 2">
    <name type="scientific">Aduncisulcus paluster</name>
    <dbReference type="NCBI Taxonomy" id="2918883"/>
    <lineage>
        <taxon>Eukaryota</taxon>
        <taxon>Metamonada</taxon>
        <taxon>Carpediemonas-like organisms</taxon>
        <taxon>Aduncisulcus</taxon>
    </lineage>
</organism>
<dbReference type="Proteomes" id="UP001057375">
    <property type="component" value="Unassembled WGS sequence"/>
</dbReference>
<comment type="caution">
    <text evidence="1">The sequence shown here is derived from an EMBL/GenBank/DDBJ whole genome shotgun (WGS) entry which is preliminary data.</text>
</comment>
<evidence type="ECO:0000313" key="1">
    <source>
        <dbReference type="EMBL" id="GKT34681.1"/>
    </source>
</evidence>
<accession>A0ABQ5KRQ8</accession>
<keyword evidence="2" id="KW-1185">Reference proteome</keyword>
<evidence type="ECO:0000313" key="2">
    <source>
        <dbReference type="Proteomes" id="UP001057375"/>
    </source>
</evidence>
<name>A0ABQ5KRQ8_9EUKA</name>
<protein>
    <submittedName>
        <fullName evidence="1">Uncharacterized protein</fullName>
    </submittedName>
</protein>